<dbReference type="STRING" id="706587.Desti_1059"/>
<organism evidence="3 4">
    <name type="scientific">Desulfomonile tiedjei (strain ATCC 49306 / DSM 6799 / DCB-1)</name>
    <dbReference type="NCBI Taxonomy" id="706587"/>
    <lineage>
        <taxon>Bacteria</taxon>
        <taxon>Pseudomonadati</taxon>
        <taxon>Thermodesulfobacteriota</taxon>
        <taxon>Desulfomonilia</taxon>
        <taxon>Desulfomonilales</taxon>
        <taxon>Desulfomonilaceae</taxon>
        <taxon>Desulfomonile</taxon>
    </lineage>
</organism>
<dbReference type="EMBL" id="CP003360">
    <property type="protein sequence ID" value="AFM23775.1"/>
    <property type="molecule type" value="Genomic_DNA"/>
</dbReference>
<evidence type="ECO:0000313" key="4">
    <source>
        <dbReference type="Proteomes" id="UP000006055"/>
    </source>
</evidence>
<dbReference type="Gene3D" id="3.40.50.2300">
    <property type="match status" value="1"/>
</dbReference>
<keyword evidence="4" id="KW-1185">Reference proteome</keyword>
<dbReference type="PATRIC" id="fig|706587.4.peg.1207"/>
<dbReference type="HOGENOM" id="CLU_000445_69_17_7"/>
<dbReference type="Proteomes" id="UP000006055">
    <property type="component" value="Chromosome"/>
</dbReference>
<dbReference type="PANTHER" id="PTHR44520:SF2">
    <property type="entry name" value="RESPONSE REGULATOR RCP1"/>
    <property type="match status" value="1"/>
</dbReference>
<dbReference type="AlphaFoldDB" id="I4C2I4"/>
<feature type="domain" description="Response regulatory" evidence="2">
    <location>
        <begin position="12"/>
        <end position="137"/>
    </location>
</feature>
<reference evidence="4" key="1">
    <citation type="submission" date="2012-06" db="EMBL/GenBank/DDBJ databases">
        <title>Complete sequence of chromosome of Desulfomonile tiedjei DSM 6799.</title>
        <authorList>
            <person name="Lucas S."/>
            <person name="Copeland A."/>
            <person name="Lapidus A."/>
            <person name="Glavina del Rio T."/>
            <person name="Dalin E."/>
            <person name="Tice H."/>
            <person name="Bruce D."/>
            <person name="Goodwin L."/>
            <person name="Pitluck S."/>
            <person name="Peters L."/>
            <person name="Ovchinnikova G."/>
            <person name="Zeytun A."/>
            <person name="Lu M."/>
            <person name="Kyrpides N."/>
            <person name="Mavromatis K."/>
            <person name="Ivanova N."/>
            <person name="Brettin T."/>
            <person name="Detter J.C."/>
            <person name="Han C."/>
            <person name="Larimer F."/>
            <person name="Land M."/>
            <person name="Hauser L."/>
            <person name="Markowitz V."/>
            <person name="Cheng J.-F."/>
            <person name="Hugenholtz P."/>
            <person name="Woyke T."/>
            <person name="Wu D."/>
            <person name="Spring S."/>
            <person name="Schroeder M."/>
            <person name="Brambilla E."/>
            <person name="Klenk H.-P."/>
            <person name="Eisen J.A."/>
        </authorList>
    </citation>
    <scope>NUCLEOTIDE SEQUENCE [LARGE SCALE GENOMIC DNA]</scope>
    <source>
        <strain evidence="4">ATCC 49306 / DSM 6799 / DCB-1</strain>
    </source>
</reference>
<protein>
    <submittedName>
        <fullName evidence="3">Response regulator with CheY-like receiver domain and winged-helix DNA-binding domain</fullName>
    </submittedName>
</protein>
<dbReference type="SMART" id="SM00448">
    <property type="entry name" value="REC"/>
    <property type="match status" value="1"/>
</dbReference>
<dbReference type="eggNOG" id="COG0745">
    <property type="taxonomic scope" value="Bacteria"/>
</dbReference>
<accession>I4C2I4</accession>
<dbReference type="PANTHER" id="PTHR44520">
    <property type="entry name" value="RESPONSE REGULATOR RCP1-RELATED"/>
    <property type="match status" value="1"/>
</dbReference>
<keyword evidence="3" id="KW-0238">DNA-binding</keyword>
<dbReference type="OrthoDB" id="9793549at2"/>
<dbReference type="KEGG" id="dti:Desti_1059"/>
<feature type="modified residue" description="4-aspartylphosphate" evidence="1">
    <location>
        <position position="70"/>
    </location>
</feature>
<dbReference type="InterPro" id="IPR011006">
    <property type="entry name" value="CheY-like_superfamily"/>
</dbReference>
<dbReference type="Pfam" id="PF00072">
    <property type="entry name" value="Response_reg"/>
    <property type="match status" value="1"/>
</dbReference>
<gene>
    <name evidence="3" type="ordered locus">Desti_1059</name>
</gene>
<dbReference type="SUPFAM" id="SSF52172">
    <property type="entry name" value="CheY-like"/>
    <property type="match status" value="1"/>
</dbReference>
<keyword evidence="1" id="KW-0597">Phosphoprotein</keyword>
<proteinExistence type="predicted"/>
<dbReference type="RefSeq" id="WP_014808928.1">
    <property type="nucleotide sequence ID" value="NC_018025.1"/>
</dbReference>
<dbReference type="InterPro" id="IPR052893">
    <property type="entry name" value="TCS_response_regulator"/>
</dbReference>
<evidence type="ECO:0000259" key="2">
    <source>
        <dbReference type="PROSITE" id="PS50110"/>
    </source>
</evidence>
<dbReference type="GO" id="GO:0003677">
    <property type="term" value="F:DNA binding"/>
    <property type="evidence" value="ECO:0007669"/>
    <property type="project" value="UniProtKB-KW"/>
</dbReference>
<dbReference type="GO" id="GO:0000160">
    <property type="term" value="P:phosphorelay signal transduction system"/>
    <property type="evidence" value="ECO:0007669"/>
    <property type="project" value="InterPro"/>
</dbReference>
<evidence type="ECO:0000256" key="1">
    <source>
        <dbReference type="PROSITE-ProRule" id="PRU00169"/>
    </source>
</evidence>
<dbReference type="CDD" id="cd17557">
    <property type="entry name" value="REC_Rcp-like"/>
    <property type="match status" value="1"/>
</dbReference>
<sequence length="149" mass="16821">MPIVTLNLKPVEILLIEDNPVDATMTKQALREGKIKVNLNVVTDGVEAIKFLKRSGMYEKTPRPDLILLDLNLPKKSGREVLQEIKSDGDLKTIPVVVLTTSKAEEDIVKSYELHANCFISKPVDLDRFTEVVKSIEDFWFTVVKLPDD</sequence>
<name>I4C2I4_DESTA</name>
<dbReference type="PROSITE" id="PS50110">
    <property type="entry name" value="RESPONSE_REGULATORY"/>
    <property type="match status" value="1"/>
</dbReference>
<dbReference type="InterPro" id="IPR001789">
    <property type="entry name" value="Sig_transdc_resp-reg_receiver"/>
</dbReference>
<evidence type="ECO:0000313" key="3">
    <source>
        <dbReference type="EMBL" id="AFM23775.1"/>
    </source>
</evidence>